<organism evidence="1 2">
    <name type="scientific">Aulographum hederae CBS 113979</name>
    <dbReference type="NCBI Taxonomy" id="1176131"/>
    <lineage>
        <taxon>Eukaryota</taxon>
        <taxon>Fungi</taxon>
        <taxon>Dikarya</taxon>
        <taxon>Ascomycota</taxon>
        <taxon>Pezizomycotina</taxon>
        <taxon>Dothideomycetes</taxon>
        <taxon>Pleosporomycetidae</taxon>
        <taxon>Aulographales</taxon>
        <taxon>Aulographaceae</taxon>
    </lineage>
</organism>
<name>A0A6G1H6Q7_9PEZI</name>
<protein>
    <submittedName>
        <fullName evidence="1">Uncharacterized protein</fullName>
    </submittedName>
</protein>
<proteinExistence type="predicted"/>
<evidence type="ECO:0000313" key="1">
    <source>
        <dbReference type="EMBL" id="KAF1988648.1"/>
    </source>
</evidence>
<sequence>MMMEWFGTFEHVGLFTVREHLLGDESFHVFVAVSPLLLGSHCSFHVRGVPGFNFGSKRCIVDGREDSLIYSDKADKFLCSRVFSASFPVPPCHVSGNWGKARKLSLSQPRRRIRRTCPYYFSWGVQPKDRRLQARDAVFAEVHADPEPGFIPVRYSRMVSPHRNWNNKIMGGFPLPCNIAVTSCGGPRCGKTPSFCPKFPPISPHAAPVLRLIQPPKSFAIRVHLSVWASGV</sequence>
<accession>A0A6G1H6Q7</accession>
<dbReference type="Proteomes" id="UP000800041">
    <property type="component" value="Unassembled WGS sequence"/>
</dbReference>
<reference evidence="1" key="1">
    <citation type="journal article" date="2020" name="Stud. Mycol.">
        <title>101 Dothideomycetes genomes: a test case for predicting lifestyles and emergence of pathogens.</title>
        <authorList>
            <person name="Haridas S."/>
            <person name="Albert R."/>
            <person name="Binder M."/>
            <person name="Bloem J."/>
            <person name="Labutti K."/>
            <person name="Salamov A."/>
            <person name="Andreopoulos B."/>
            <person name="Baker S."/>
            <person name="Barry K."/>
            <person name="Bills G."/>
            <person name="Bluhm B."/>
            <person name="Cannon C."/>
            <person name="Castanera R."/>
            <person name="Culley D."/>
            <person name="Daum C."/>
            <person name="Ezra D."/>
            <person name="Gonzalez J."/>
            <person name="Henrissat B."/>
            <person name="Kuo A."/>
            <person name="Liang C."/>
            <person name="Lipzen A."/>
            <person name="Lutzoni F."/>
            <person name="Magnuson J."/>
            <person name="Mondo S."/>
            <person name="Nolan M."/>
            <person name="Ohm R."/>
            <person name="Pangilinan J."/>
            <person name="Park H.-J."/>
            <person name="Ramirez L."/>
            <person name="Alfaro M."/>
            <person name="Sun H."/>
            <person name="Tritt A."/>
            <person name="Yoshinaga Y."/>
            <person name="Zwiers L.-H."/>
            <person name="Turgeon B."/>
            <person name="Goodwin S."/>
            <person name="Spatafora J."/>
            <person name="Crous P."/>
            <person name="Grigoriev I."/>
        </authorList>
    </citation>
    <scope>NUCLEOTIDE SEQUENCE</scope>
    <source>
        <strain evidence="1">CBS 113979</strain>
    </source>
</reference>
<gene>
    <name evidence="1" type="ORF">K402DRAFT_28519</name>
</gene>
<keyword evidence="2" id="KW-1185">Reference proteome</keyword>
<evidence type="ECO:0000313" key="2">
    <source>
        <dbReference type="Proteomes" id="UP000800041"/>
    </source>
</evidence>
<dbReference type="AlphaFoldDB" id="A0A6G1H6Q7"/>
<dbReference type="EMBL" id="ML977148">
    <property type="protein sequence ID" value="KAF1988648.1"/>
    <property type="molecule type" value="Genomic_DNA"/>
</dbReference>